<comment type="caution">
    <text evidence="1">The sequence shown here is derived from an EMBL/GenBank/DDBJ whole genome shotgun (WGS) entry which is preliminary data.</text>
</comment>
<dbReference type="Proteomes" id="UP000265618">
    <property type="component" value="Unassembled WGS sequence"/>
</dbReference>
<dbReference type="OrthoDB" id="10633058at2759"/>
<reference evidence="1 2" key="1">
    <citation type="journal article" date="2018" name="PLoS ONE">
        <title>The draft genome of Kipferlia bialata reveals reductive genome evolution in fornicate parasites.</title>
        <authorList>
            <person name="Tanifuji G."/>
            <person name="Takabayashi S."/>
            <person name="Kume K."/>
            <person name="Takagi M."/>
            <person name="Nakayama T."/>
            <person name="Kamikawa R."/>
            <person name="Inagaki Y."/>
            <person name="Hashimoto T."/>
        </authorList>
    </citation>
    <scope>NUCLEOTIDE SEQUENCE [LARGE SCALE GENOMIC DNA]</scope>
    <source>
        <strain evidence="1">NY0173</strain>
    </source>
</reference>
<evidence type="ECO:0000313" key="2">
    <source>
        <dbReference type="Proteomes" id="UP000265618"/>
    </source>
</evidence>
<protein>
    <recommendedName>
        <fullName evidence="3">SAP domain-containing protein</fullName>
    </recommendedName>
</protein>
<evidence type="ECO:0000313" key="1">
    <source>
        <dbReference type="EMBL" id="GIQ83300.1"/>
    </source>
</evidence>
<dbReference type="EMBL" id="BDIP01000994">
    <property type="protein sequence ID" value="GIQ83300.1"/>
    <property type="molecule type" value="Genomic_DNA"/>
</dbReference>
<gene>
    <name evidence="1" type="ORF">KIPB_004603</name>
</gene>
<keyword evidence="2" id="KW-1185">Reference proteome</keyword>
<evidence type="ECO:0008006" key="3">
    <source>
        <dbReference type="Google" id="ProtNLM"/>
    </source>
</evidence>
<accession>A0A9K3CVP7</accession>
<organism evidence="1 2">
    <name type="scientific">Kipferlia bialata</name>
    <dbReference type="NCBI Taxonomy" id="797122"/>
    <lineage>
        <taxon>Eukaryota</taxon>
        <taxon>Metamonada</taxon>
        <taxon>Carpediemonas-like organisms</taxon>
        <taxon>Kipferlia</taxon>
    </lineage>
</organism>
<dbReference type="AlphaFoldDB" id="A0A9K3CVP7"/>
<sequence length="122" mass="13436">MGYYAHTLVPSGAVLSCIYHPFTYQMQLAVQGRHIAMLDTLLERNEDRAQARLANCVTRDILENVTTEGGDVPPGFPDTLEALEGMGEESIDALLLAYGLDVEGDKAEKLQRLKHHIGIQQA</sequence>
<proteinExistence type="predicted"/>
<name>A0A9K3CVP7_9EUKA</name>